<accession>A0A151B4Z0</accession>
<dbReference type="AlphaFoldDB" id="A0A151B4Z0"/>
<dbReference type="STRING" id="1121338.CLTEP_11420"/>
<feature type="transmembrane region" description="Helical" evidence="3">
    <location>
        <begin position="408"/>
        <end position="432"/>
    </location>
</feature>
<gene>
    <name evidence="4" type="primary">gerAA_2</name>
    <name evidence="4" type="ORF">CLTEP_11420</name>
</gene>
<proteinExistence type="inferred from homology"/>
<feature type="transmembrane region" description="Helical" evidence="3">
    <location>
        <begin position="286"/>
        <end position="307"/>
    </location>
</feature>
<keyword evidence="2 3" id="KW-0472">Membrane</keyword>
<dbReference type="InterPro" id="IPR004995">
    <property type="entry name" value="Spore_Ger"/>
</dbReference>
<feature type="transmembrane region" description="Helical" evidence="3">
    <location>
        <begin position="381"/>
        <end position="401"/>
    </location>
</feature>
<dbReference type="PIRSF" id="PIRSF005690">
    <property type="entry name" value="GerBA"/>
    <property type="match status" value="1"/>
</dbReference>
<dbReference type="RefSeq" id="WP_066823853.1">
    <property type="nucleotide sequence ID" value="NZ_LTBA01000008.1"/>
</dbReference>
<reference evidence="4 5" key="1">
    <citation type="submission" date="2016-02" db="EMBL/GenBank/DDBJ databases">
        <title>Genome sequence of Clostridium tepidiprofundi DSM 19306.</title>
        <authorList>
            <person name="Poehlein A."/>
            <person name="Daniel R."/>
        </authorList>
    </citation>
    <scope>NUCLEOTIDE SEQUENCE [LARGE SCALE GENOMIC DNA]</scope>
    <source>
        <strain evidence="4 5">DSM 19306</strain>
    </source>
</reference>
<dbReference type="EMBL" id="LTBA01000008">
    <property type="protein sequence ID" value="KYH34978.1"/>
    <property type="molecule type" value="Genomic_DNA"/>
</dbReference>
<name>A0A151B4Z0_9CLOT</name>
<keyword evidence="3" id="KW-0812">Transmembrane</keyword>
<dbReference type="PANTHER" id="PTHR22550:SF9">
    <property type="entry name" value="STAGE V SPORULATION PROTEIN AF"/>
    <property type="match status" value="1"/>
</dbReference>
<dbReference type="OrthoDB" id="9772630at2"/>
<dbReference type="Proteomes" id="UP000075531">
    <property type="component" value="Unassembled WGS sequence"/>
</dbReference>
<feature type="transmembrane region" description="Helical" evidence="3">
    <location>
        <begin position="444"/>
        <end position="461"/>
    </location>
</feature>
<evidence type="ECO:0000313" key="5">
    <source>
        <dbReference type="Proteomes" id="UP000075531"/>
    </source>
</evidence>
<dbReference type="PANTHER" id="PTHR22550">
    <property type="entry name" value="SPORE GERMINATION PROTEIN"/>
    <property type="match status" value="1"/>
</dbReference>
<evidence type="ECO:0000256" key="2">
    <source>
        <dbReference type="ARBA" id="ARBA00023136"/>
    </source>
</evidence>
<dbReference type="GO" id="GO:0009847">
    <property type="term" value="P:spore germination"/>
    <property type="evidence" value="ECO:0007669"/>
    <property type="project" value="InterPro"/>
</dbReference>
<feature type="transmembrane region" description="Helical" evidence="3">
    <location>
        <begin position="358"/>
        <end position="375"/>
    </location>
</feature>
<sequence length="476" mass="54128">MQLSTKLAYNKQTLSKRLPIGKSFDIVGRDFNIGNISAYLLFIDGFVKDQILLFIIERLQNLSINKLNSEDIKKLIQKEIAYIEITTFNNFEDMETPLLSGAVALFVDTQDKGIILDVREYPVRGPQEPDLEKVTRGPRDGLVETIIFNTALIRRRVRDPNLIFEITNVGTQSRSDVAIGYIDNVVDHELLKQIKDKLNNINVNALVMAEKTLAELLIDKKWYNPLPQIRFTERPDVVAAHLYEGHIALIVDTSPSVMLLPVTIFHFTQHAEDYYQYPMVGTYLKWIRFIAMFLAFIMTPLWLFLVYNVDKLPSFLQFIGPKKSSSIPLLLQFIILEFGIDFLRLASIHTPNALTTPMGIIGGLLLGNLAVQVGWFVPETILYMAIAGIGTFASPCIEFGMAIRMFRLFLLVLTGLFKNIGFVTGIIIISIIVCTTKTFGKHSYLWPLIPFDKSAFLNVFLRRPIPEMSKRKSTKQ</sequence>
<dbReference type="InterPro" id="IPR050768">
    <property type="entry name" value="UPF0353/GerABKA_families"/>
</dbReference>
<comment type="similarity">
    <text evidence="1">Belongs to the GerABKA family.</text>
</comment>
<dbReference type="Pfam" id="PF03323">
    <property type="entry name" value="GerA"/>
    <property type="match status" value="1"/>
</dbReference>
<evidence type="ECO:0000313" key="4">
    <source>
        <dbReference type="EMBL" id="KYH34978.1"/>
    </source>
</evidence>
<dbReference type="PATRIC" id="fig|1121338.3.peg.1179"/>
<organism evidence="4 5">
    <name type="scientific">Clostridium tepidiprofundi DSM 19306</name>
    <dbReference type="NCBI Taxonomy" id="1121338"/>
    <lineage>
        <taxon>Bacteria</taxon>
        <taxon>Bacillati</taxon>
        <taxon>Bacillota</taxon>
        <taxon>Clostridia</taxon>
        <taxon>Eubacteriales</taxon>
        <taxon>Clostridiaceae</taxon>
        <taxon>Clostridium</taxon>
    </lineage>
</organism>
<keyword evidence="3" id="KW-1133">Transmembrane helix</keyword>
<evidence type="ECO:0000256" key="3">
    <source>
        <dbReference type="SAM" id="Phobius"/>
    </source>
</evidence>
<feature type="transmembrane region" description="Helical" evidence="3">
    <location>
        <begin position="327"/>
        <end position="346"/>
    </location>
</feature>
<comment type="caution">
    <text evidence="4">The sequence shown here is derived from an EMBL/GenBank/DDBJ whole genome shotgun (WGS) entry which is preliminary data.</text>
</comment>
<keyword evidence="5" id="KW-1185">Reference proteome</keyword>
<evidence type="ECO:0000256" key="1">
    <source>
        <dbReference type="ARBA" id="ARBA00005278"/>
    </source>
</evidence>
<protein>
    <submittedName>
        <fullName evidence="4">Spore germination protein A1</fullName>
    </submittedName>
</protein>
<dbReference type="GO" id="GO:0016020">
    <property type="term" value="C:membrane"/>
    <property type="evidence" value="ECO:0007669"/>
    <property type="project" value="InterPro"/>
</dbReference>